<dbReference type="AlphaFoldDB" id="A0A2T3N9Z1"/>
<comment type="caution">
    <text evidence="1">The sequence shown here is derived from an EMBL/GenBank/DDBJ whole genome shotgun (WGS) entry which is preliminary data.</text>
</comment>
<evidence type="ECO:0000313" key="2">
    <source>
        <dbReference type="Proteomes" id="UP000241346"/>
    </source>
</evidence>
<reference evidence="1 2" key="1">
    <citation type="submission" date="2018-03" db="EMBL/GenBank/DDBJ databases">
        <title>Whole genome sequencing of Histamine producing bacteria.</title>
        <authorList>
            <person name="Butler K."/>
        </authorList>
    </citation>
    <scope>NUCLEOTIDE SEQUENCE [LARGE SCALE GENOMIC DNA]</scope>
    <source>
        <strain evidence="1 2">DSM 19138</strain>
    </source>
</reference>
<evidence type="ECO:0000313" key="1">
    <source>
        <dbReference type="EMBL" id="PSW10350.1"/>
    </source>
</evidence>
<dbReference type="EMBL" id="PYMB01000011">
    <property type="protein sequence ID" value="PSW10350.1"/>
    <property type="molecule type" value="Genomic_DNA"/>
</dbReference>
<gene>
    <name evidence="1" type="ORF">C9J01_18935</name>
</gene>
<proteinExistence type="predicted"/>
<sequence length="37" mass="4148">MAFLSLTITILTIDLKHAGPTDSSGCHYHNGIRHCHW</sequence>
<organism evidence="1 2">
    <name type="scientific">Photobacterium rosenbergii</name>
    <dbReference type="NCBI Taxonomy" id="294936"/>
    <lineage>
        <taxon>Bacteria</taxon>
        <taxon>Pseudomonadati</taxon>
        <taxon>Pseudomonadota</taxon>
        <taxon>Gammaproteobacteria</taxon>
        <taxon>Vibrionales</taxon>
        <taxon>Vibrionaceae</taxon>
        <taxon>Photobacterium</taxon>
    </lineage>
</organism>
<name>A0A2T3N9Z1_9GAMM</name>
<protein>
    <submittedName>
        <fullName evidence="1">YHYH domain-containing protein</fullName>
    </submittedName>
</protein>
<dbReference type="Proteomes" id="UP000241346">
    <property type="component" value="Unassembled WGS sequence"/>
</dbReference>
<accession>A0A2T3N9Z1</accession>